<protein>
    <submittedName>
        <fullName evidence="2">Uncharacterized protein</fullName>
    </submittedName>
</protein>
<evidence type="ECO:0000256" key="1">
    <source>
        <dbReference type="SAM" id="Coils"/>
    </source>
</evidence>
<proteinExistence type="predicted"/>
<dbReference type="EMBL" id="LXQA010000809">
    <property type="protein sequence ID" value="MCH80223.1"/>
    <property type="molecule type" value="Genomic_DNA"/>
</dbReference>
<keyword evidence="3" id="KW-1185">Reference proteome</keyword>
<dbReference type="Proteomes" id="UP000265520">
    <property type="component" value="Unassembled WGS sequence"/>
</dbReference>
<name>A0A392LYZ7_9FABA</name>
<comment type="caution">
    <text evidence="2">The sequence shown here is derived from an EMBL/GenBank/DDBJ whole genome shotgun (WGS) entry which is preliminary data.</text>
</comment>
<keyword evidence="1" id="KW-0175">Coiled coil</keyword>
<accession>A0A392LYZ7</accession>
<gene>
    <name evidence="2" type="ORF">A2U01_0000988</name>
</gene>
<sequence>MEVVDYNLASIEKEYTATKDKLSKEIEGLKASHKSEVEKLKKEYDDKLDKVKESYVVVEKKLKEDAASQGELISKLTKEKDEAYEEGFRYALEQVKLIFPDLDEKRLGEADALNQIVDGKLVPFTLPEGQ</sequence>
<organism evidence="2 3">
    <name type="scientific">Trifolium medium</name>
    <dbReference type="NCBI Taxonomy" id="97028"/>
    <lineage>
        <taxon>Eukaryota</taxon>
        <taxon>Viridiplantae</taxon>
        <taxon>Streptophyta</taxon>
        <taxon>Embryophyta</taxon>
        <taxon>Tracheophyta</taxon>
        <taxon>Spermatophyta</taxon>
        <taxon>Magnoliopsida</taxon>
        <taxon>eudicotyledons</taxon>
        <taxon>Gunneridae</taxon>
        <taxon>Pentapetalae</taxon>
        <taxon>rosids</taxon>
        <taxon>fabids</taxon>
        <taxon>Fabales</taxon>
        <taxon>Fabaceae</taxon>
        <taxon>Papilionoideae</taxon>
        <taxon>50 kb inversion clade</taxon>
        <taxon>NPAAA clade</taxon>
        <taxon>Hologalegina</taxon>
        <taxon>IRL clade</taxon>
        <taxon>Trifolieae</taxon>
        <taxon>Trifolium</taxon>
    </lineage>
</organism>
<evidence type="ECO:0000313" key="2">
    <source>
        <dbReference type="EMBL" id="MCH80223.1"/>
    </source>
</evidence>
<feature type="coiled-coil region" evidence="1">
    <location>
        <begin position="12"/>
        <end position="54"/>
    </location>
</feature>
<evidence type="ECO:0000313" key="3">
    <source>
        <dbReference type="Proteomes" id="UP000265520"/>
    </source>
</evidence>
<reference evidence="2 3" key="1">
    <citation type="journal article" date="2018" name="Front. Plant Sci.">
        <title>Red Clover (Trifolium pratense) and Zigzag Clover (T. medium) - A Picture of Genomic Similarities and Differences.</title>
        <authorList>
            <person name="Dluhosova J."/>
            <person name="Istvanek J."/>
            <person name="Nedelnik J."/>
            <person name="Repkova J."/>
        </authorList>
    </citation>
    <scope>NUCLEOTIDE SEQUENCE [LARGE SCALE GENOMIC DNA]</scope>
    <source>
        <strain evidence="3">cv. 10/8</strain>
        <tissue evidence="2">Leaf</tissue>
    </source>
</reference>
<dbReference type="AlphaFoldDB" id="A0A392LYZ7"/>